<sequence length="95" mass="11257">MRGYLHHRNANCRIEKRSQVEEDQSLLKKESAVQSKFIGTHISFFVKVAEYVSVCFLRCVEWNHKSSAPFIFEEHCSWRSKMLPGKFYLGEEVRM</sequence>
<evidence type="ECO:0000313" key="1">
    <source>
        <dbReference type="Proteomes" id="UP000887564"/>
    </source>
</evidence>
<accession>A0A914RJG5</accession>
<proteinExistence type="predicted"/>
<evidence type="ECO:0000313" key="2">
    <source>
        <dbReference type="WBParaSite" id="PEQ_0000197701-mRNA-1"/>
    </source>
</evidence>
<dbReference type="AlphaFoldDB" id="A0A914RJG5"/>
<keyword evidence="1" id="KW-1185">Reference proteome</keyword>
<dbReference type="Proteomes" id="UP000887564">
    <property type="component" value="Unplaced"/>
</dbReference>
<name>A0A914RJG5_PAREQ</name>
<reference evidence="2" key="1">
    <citation type="submission" date="2022-11" db="UniProtKB">
        <authorList>
            <consortium name="WormBaseParasite"/>
        </authorList>
    </citation>
    <scope>IDENTIFICATION</scope>
</reference>
<organism evidence="1 2">
    <name type="scientific">Parascaris equorum</name>
    <name type="common">Equine roundworm</name>
    <dbReference type="NCBI Taxonomy" id="6256"/>
    <lineage>
        <taxon>Eukaryota</taxon>
        <taxon>Metazoa</taxon>
        <taxon>Ecdysozoa</taxon>
        <taxon>Nematoda</taxon>
        <taxon>Chromadorea</taxon>
        <taxon>Rhabditida</taxon>
        <taxon>Spirurina</taxon>
        <taxon>Ascaridomorpha</taxon>
        <taxon>Ascaridoidea</taxon>
        <taxon>Ascarididae</taxon>
        <taxon>Parascaris</taxon>
    </lineage>
</organism>
<dbReference type="WBParaSite" id="PEQ_0000197701-mRNA-1">
    <property type="protein sequence ID" value="PEQ_0000197701-mRNA-1"/>
    <property type="gene ID" value="PEQ_0000197701"/>
</dbReference>
<protein>
    <submittedName>
        <fullName evidence="2">Uncharacterized protein</fullName>
    </submittedName>
</protein>